<evidence type="ECO:0000313" key="3">
    <source>
        <dbReference type="Proteomes" id="UP000027432"/>
    </source>
</evidence>
<evidence type="ECO:0000313" key="2">
    <source>
        <dbReference type="EMBL" id="KEO52969.1"/>
    </source>
</evidence>
<reference evidence="2 3" key="1">
    <citation type="submission" date="2013-07" db="EMBL/GenBank/DDBJ databases">
        <title>Thioclava pacifica DSM 10166 Genome Sequencing.</title>
        <authorList>
            <person name="Lai Q."/>
            <person name="Shao Z."/>
        </authorList>
    </citation>
    <scope>NUCLEOTIDE SEQUENCE [LARGE SCALE GENOMIC DNA]</scope>
    <source>
        <strain evidence="2 3">DSM 10166</strain>
    </source>
</reference>
<keyword evidence="3" id="KW-1185">Reference proteome</keyword>
<protein>
    <submittedName>
        <fullName evidence="2">Uncharacterized protein</fullName>
    </submittedName>
</protein>
<organism evidence="2 3">
    <name type="scientific">Thioclava pacifica DSM 10166</name>
    <dbReference type="NCBI Taxonomy" id="1353537"/>
    <lineage>
        <taxon>Bacteria</taxon>
        <taxon>Pseudomonadati</taxon>
        <taxon>Pseudomonadota</taxon>
        <taxon>Alphaproteobacteria</taxon>
        <taxon>Rhodobacterales</taxon>
        <taxon>Paracoccaceae</taxon>
        <taxon>Thioclava</taxon>
    </lineage>
</organism>
<gene>
    <name evidence="2" type="ORF">TP2_08500</name>
</gene>
<proteinExistence type="predicted"/>
<dbReference type="PROSITE" id="PS51257">
    <property type="entry name" value="PROKAR_LIPOPROTEIN"/>
    <property type="match status" value="1"/>
</dbReference>
<feature type="chain" id="PRO_5001694618" evidence="1">
    <location>
        <begin position="18"/>
        <end position="52"/>
    </location>
</feature>
<comment type="caution">
    <text evidence="2">The sequence shown here is derived from an EMBL/GenBank/DDBJ whole genome shotgun (WGS) entry which is preliminary data.</text>
</comment>
<dbReference type="Proteomes" id="UP000027432">
    <property type="component" value="Unassembled WGS sequence"/>
</dbReference>
<dbReference type="AlphaFoldDB" id="A0A074J8U6"/>
<dbReference type="STRING" id="1353537.TP2_08500"/>
<keyword evidence="1" id="KW-0732">Signal</keyword>
<dbReference type="RefSeq" id="WP_157617107.1">
    <property type="nucleotide sequence ID" value="NZ_AUND01000023.1"/>
</dbReference>
<evidence type="ECO:0000256" key="1">
    <source>
        <dbReference type="SAM" id="SignalP"/>
    </source>
</evidence>
<accession>A0A074J8U6</accession>
<dbReference type="EMBL" id="AUND01000023">
    <property type="protein sequence ID" value="KEO52969.1"/>
    <property type="molecule type" value="Genomic_DNA"/>
</dbReference>
<name>A0A074J8U6_9RHOB</name>
<feature type="signal peptide" evidence="1">
    <location>
        <begin position="1"/>
        <end position="17"/>
    </location>
</feature>
<dbReference type="OrthoDB" id="9921280at2"/>
<sequence length="52" mass="5263">MRALAPFALIGLLGACAADPELHTNIGLNRDGVHVTPAATARVGIVTLSVTP</sequence>